<dbReference type="PANTHER" id="PTHR38422:SF1">
    <property type="entry name" value="SOMETHING ABOUT SILENCING PROTEIN 4"/>
    <property type="match status" value="1"/>
</dbReference>
<reference evidence="4 5" key="1">
    <citation type="submission" date="2015-07" db="EMBL/GenBank/DDBJ databases">
        <title>Comparative genomics of the Sigatoka disease complex on banana suggests a link between parallel evolutionary changes in Pseudocercospora fijiensis and Pseudocercospora eumusae and increased virulence on the banana host.</title>
        <authorList>
            <person name="Chang T.-C."/>
            <person name="Salvucci A."/>
            <person name="Crous P.W."/>
            <person name="Stergiopoulos I."/>
        </authorList>
    </citation>
    <scope>NUCLEOTIDE SEQUENCE [LARGE SCALE GENOMIC DNA]</scope>
    <source>
        <strain evidence="4 5">CBS 116634</strain>
    </source>
</reference>
<dbReference type="InterPro" id="IPR038988">
    <property type="entry name" value="Sas4"/>
</dbReference>
<dbReference type="GO" id="GO:0033255">
    <property type="term" value="C:SAS acetyltransferase complex"/>
    <property type="evidence" value="ECO:0007669"/>
    <property type="project" value="InterPro"/>
</dbReference>
<dbReference type="PANTHER" id="PTHR38422">
    <property type="entry name" value="SOMETHING ABOUT SILENCING PROTEIN 4"/>
    <property type="match status" value="1"/>
</dbReference>
<evidence type="ECO:0000313" key="5">
    <source>
        <dbReference type="Proteomes" id="UP000073492"/>
    </source>
</evidence>
<feature type="region of interest" description="Disordered" evidence="2">
    <location>
        <begin position="571"/>
        <end position="590"/>
    </location>
</feature>
<feature type="compositionally biased region" description="Acidic residues" evidence="2">
    <location>
        <begin position="176"/>
        <end position="187"/>
    </location>
</feature>
<dbReference type="AlphaFoldDB" id="A0A139IMZ9"/>
<dbReference type="EMBL" id="LFZO01000047">
    <property type="protein sequence ID" value="KXT15926.1"/>
    <property type="molecule type" value="Genomic_DNA"/>
</dbReference>
<feature type="compositionally biased region" description="Basic and acidic residues" evidence="2">
    <location>
        <begin position="217"/>
        <end position="231"/>
    </location>
</feature>
<dbReference type="Pfam" id="PF15460">
    <property type="entry name" value="SAS4"/>
    <property type="match status" value="1"/>
</dbReference>
<keyword evidence="1" id="KW-0175">Coiled coil</keyword>
<dbReference type="OrthoDB" id="1938992at2759"/>
<feature type="region of interest" description="Disordered" evidence="2">
    <location>
        <begin position="427"/>
        <end position="494"/>
    </location>
</feature>
<dbReference type="STRING" id="113226.A0A139IMZ9"/>
<organism evidence="4 5">
    <name type="scientific">Pseudocercospora musae</name>
    <dbReference type="NCBI Taxonomy" id="113226"/>
    <lineage>
        <taxon>Eukaryota</taxon>
        <taxon>Fungi</taxon>
        <taxon>Dikarya</taxon>
        <taxon>Ascomycota</taxon>
        <taxon>Pezizomycotina</taxon>
        <taxon>Dothideomycetes</taxon>
        <taxon>Dothideomycetidae</taxon>
        <taxon>Mycosphaerellales</taxon>
        <taxon>Mycosphaerellaceae</taxon>
        <taxon>Pseudocercospora</taxon>
    </lineage>
</organism>
<protein>
    <recommendedName>
        <fullName evidence="3">Something about silencing protein 4 domain-containing protein</fullName>
    </recommendedName>
</protein>
<evidence type="ECO:0000256" key="2">
    <source>
        <dbReference type="SAM" id="MobiDB-lite"/>
    </source>
</evidence>
<feature type="region of interest" description="Disordered" evidence="2">
    <location>
        <begin position="118"/>
        <end position="140"/>
    </location>
</feature>
<feature type="coiled-coil region" evidence="1">
    <location>
        <begin position="337"/>
        <end position="364"/>
    </location>
</feature>
<dbReference type="GO" id="GO:0004402">
    <property type="term" value="F:histone acetyltransferase activity"/>
    <property type="evidence" value="ECO:0007669"/>
    <property type="project" value="TreeGrafter"/>
</dbReference>
<evidence type="ECO:0000313" key="4">
    <source>
        <dbReference type="EMBL" id="KXT15926.1"/>
    </source>
</evidence>
<keyword evidence="5" id="KW-1185">Reference proteome</keyword>
<gene>
    <name evidence="4" type="ORF">AC579_1430</name>
</gene>
<feature type="domain" description="Something about silencing protein 4" evidence="3">
    <location>
        <begin position="330"/>
        <end position="424"/>
    </location>
</feature>
<accession>A0A139IMZ9</accession>
<proteinExistence type="predicted"/>
<feature type="region of interest" description="Disordered" evidence="2">
    <location>
        <begin position="271"/>
        <end position="296"/>
    </location>
</feature>
<feature type="region of interest" description="Disordered" evidence="2">
    <location>
        <begin position="14"/>
        <end position="104"/>
    </location>
</feature>
<comment type="caution">
    <text evidence="4">The sequence shown here is derived from an EMBL/GenBank/DDBJ whole genome shotgun (WGS) entry which is preliminary data.</text>
</comment>
<evidence type="ECO:0000256" key="1">
    <source>
        <dbReference type="SAM" id="Coils"/>
    </source>
</evidence>
<feature type="region of interest" description="Disordered" evidence="2">
    <location>
        <begin position="175"/>
        <end position="231"/>
    </location>
</feature>
<feature type="compositionally biased region" description="Polar residues" evidence="2">
    <location>
        <begin position="126"/>
        <end position="140"/>
    </location>
</feature>
<name>A0A139IMZ9_9PEZI</name>
<dbReference type="Proteomes" id="UP000073492">
    <property type="component" value="Unassembled WGS sequence"/>
</dbReference>
<dbReference type="InterPro" id="IPR029184">
    <property type="entry name" value="Sas4_dom"/>
</dbReference>
<evidence type="ECO:0000259" key="3">
    <source>
        <dbReference type="Pfam" id="PF15460"/>
    </source>
</evidence>
<sequence length="590" mass="65641">MAMIFHDANASHVGKWPRKMAVTKTSAPAEANQQRRRHQRQRTTTNSSAPRDPGPNYSDTANVASREGGIANSDRSDGMLVEDDFQAGRQPPAKKKRKLSIRTSSHHAYAYAHAHAHAYAHHQPETQHSLHQHAQAQRQQSTLDAFLASTHNLGRQEPPAPLQQTLNGLRSTLVAADDDDDDDDDDELLRPSPKPARIRLQAAARPSKSPVPQPPQKQEEKRSLRSRDEGPRLKSELAVYFPNYEDIMFDVPKAQDFVTTDTVLYITDDAKKEDASPTKAPSHVRKVSANGAAGPPPHAALQRSLSNHFNGSPSLNLDFVSKNLPENPEDPLTHDHFLKSHKRAERKEKQLRNIERERAMHEKVQLDRLLDGLLGHDWLRVLGITGVTETEAKKYEPKRNYFIAEVQALVDKFKQWKDQEKKLRLEKEAAQAAKDAEDEEADTTEGSVEPPSSDLNASAVRPLQQETVNSLRAKASGNGKKRVHASGYASTSYPTTPATPAPIKLILPPAPPSPELPITSFYAKPHLRDAALSKTRHGRNVTAFGLPLPEMEEKDFELPSDYITADALKASARERRRRKRESAANTSGSK</sequence>